<evidence type="ECO:0000256" key="4">
    <source>
        <dbReference type="ARBA" id="ARBA00022989"/>
    </source>
</evidence>
<evidence type="ECO:0000256" key="7">
    <source>
        <dbReference type="RuleBase" id="RU000320"/>
    </source>
</evidence>
<dbReference type="OrthoDB" id="159162at2"/>
<dbReference type="GO" id="GO:0016829">
    <property type="term" value="F:lyase activity"/>
    <property type="evidence" value="ECO:0007669"/>
    <property type="project" value="UniProtKB-KW"/>
</dbReference>
<sequence>MSAPLIWIVFPVAAALGLFFIRRRTMLTASLAAGLCLGLTVLVEIMPPGSVVDLGVARLPIDPVFSVLGRRFVLGSGDQAVISLVYGFAAAWFVGSAVFGSHRYFVPFALAITALLVAAVAVEPFMYAALLVEMAVLMSVPLLAPPGQPMRQGVLRYLIFQTLAVPCILVAGWAASAIEANPAQEAFLQMAVVLLALGLCLWLAAFPFYTWVPLLAGEVNPLVSGFILTLFPVAALLLALDFLNAFSWLRLYPLLPQTLRTLGVLMVVIGGVWAAFEQNAARLLGYGVVFENGFALIALSLTNQGGLPLLAVSFLPRMAVMSLWSFSVGFLWQQSGDLRLEALAGMLRRAPWPSLGLLAAVFSLGGLPLLAGFPVHQALLERLGGVSVGAAVWAAAGSAAFLIGGFRLLNALVKVSPPDSAPLRMNWPRRVWVAVGIVVLLLVGWFPGWLSNGLIQILQAFERLL</sequence>
<reference evidence="10" key="1">
    <citation type="journal article" date="2015" name="Genome Announc.">
        <title>Draft Genome Sequences of Anaerolinea thermolimosa IMO-1, Bellilinea caldifistulae GOMI-1, Leptolinea tardivitalis YMTK-2, Levilinea saccharolytica KIBI-1, Longilinea arvoryzae KOME-1, Previously Described as Members of the Class Anaerolineae (Chloroflexi).</title>
        <authorList>
            <person name="Matsuura N."/>
            <person name="Tourlousse M.D."/>
            <person name="Ohashi A."/>
            <person name="Hugenholtz P."/>
            <person name="Sekiguchi Y."/>
        </authorList>
    </citation>
    <scope>NUCLEOTIDE SEQUENCE</scope>
    <source>
        <strain evidence="10">KIBI-1</strain>
    </source>
</reference>
<keyword evidence="2" id="KW-1003">Cell membrane</keyword>
<evidence type="ECO:0000313" key="12">
    <source>
        <dbReference type="Proteomes" id="UP000050501"/>
    </source>
</evidence>
<feature type="domain" description="NADH:quinone oxidoreductase/Mrp antiporter transmembrane" evidence="9">
    <location>
        <begin position="184"/>
        <end position="394"/>
    </location>
</feature>
<feature type="transmembrane region" description="Helical" evidence="8">
    <location>
        <begin position="80"/>
        <end position="99"/>
    </location>
</feature>
<gene>
    <name evidence="11" type="ORF">ADN01_16815</name>
    <name evidence="10" type="ORF">LSAC_02919</name>
</gene>
<feature type="transmembrane region" description="Helical" evidence="8">
    <location>
        <begin position="431"/>
        <end position="450"/>
    </location>
</feature>
<feature type="transmembrane region" description="Helical" evidence="8">
    <location>
        <begin position="6"/>
        <end position="21"/>
    </location>
</feature>
<proteinExistence type="predicted"/>
<evidence type="ECO:0000313" key="11">
    <source>
        <dbReference type="EMBL" id="KPL76213.1"/>
    </source>
</evidence>
<dbReference type="EMBL" id="LGCM01000064">
    <property type="protein sequence ID" value="KPL76213.1"/>
    <property type="molecule type" value="Genomic_DNA"/>
</dbReference>
<evidence type="ECO:0000256" key="2">
    <source>
        <dbReference type="ARBA" id="ARBA00022475"/>
    </source>
</evidence>
<dbReference type="STRING" id="229921.ADN01_16815"/>
<comment type="subcellular location">
    <subcellularLocation>
        <location evidence="1">Cell membrane</location>
        <topology evidence="1">Multi-pass membrane protein</topology>
    </subcellularLocation>
    <subcellularLocation>
        <location evidence="7">Membrane</location>
        <topology evidence="7">Multi-pass membrane protein</topology>
    </subcellularLocation>
</comment>
<dbReference type="GO" id="GO:0016491">
    <property type="term" value="F:oxidoreductase activity"/>
    <property type="evidence" value="ECO:0007669"/>
    <property type="project" value="UniProtKB-KW"/>
</dbReference>
<keyword evidence="12" id="KW-1185">Reference proteome</keyword>
<feature type="transmembrane region" description="Helical" evidence="8">
    <location>
        <begin position="314"/>
        <end position="332"/>
    </location>
</feature>
<dbReference type="AlphaFoldDB" id="A0A0M8JP82"/>
<feature type="transmembrane region" description="Helical" evidence="8">
    <location>
        <begin position="352"/>
        <end position="371"/>
    </location>
</feature>
<evidence type="ECO:0000256" key="6">
    <source>
        <dbReference type="ARBA" id="ARBA00023136"/>
    </source>
</evidence>
<feature type="transmembrane region" description="Helical" evidence="8">
    <location>
        <begin position="283"/>
        <end position="302"/>
    </location>
</feature>
<evidence type="ECO:0000259" key="9">
    <source>
        <dbReference type="Pfam" id="PF00361"/>
    </source>
</evidence>
<dbReference type="PANTHER" id="PTHR42682">
    <property type="entry name" value="HYDROGENASE-4 COMPONENT F"/>
    <property type="match status" value="1"/>
</dbReference>
<dbReference type="Proteomes" id="UP000050501">
    <property type="component" value="Unassembled WGS sequence"/>
</dbReference>
<feature type="transmembrane region" description="Helical" evidence="8">
    <location>
        <begin position="127"/>
        <end position="145"/>
    </location>
</feature>
<evidence type="ECO:0000313" key="10">
    <source>
        <dbReference type="EMBL" id="GAP19021.1"/>
    </source>
</evidence>
<accession>A0A0M8JP82</accession>
<evidence type="ECO:0000256" key="8">
    <source>
        <dbReference type="SAM" id="Phobius"/>
    </source>
</evidence>
<feature type="transmembrane region" description="Helical" evidence="8">
    <location>
        <begin position="187"/>
        <end position="210"/>
    </location>
</feature>
<evidence type="ECO:0000256" key="5">
    <source>
        <dbReference type="ARBA" id="ARBA00023002"/>
    </source>
</evidence>
<feature type="transmembrane region" description="Helical" evidence="8">
    <location>
        <begin position="157"/>
        <end position="175"/>
    </location>
</feature>
<dbReference type="GO" id="GO:0005886">
    <property type="term" value="C:plasma membrane"/>
    <property type="evidence" value="ECO:0007669"/>
    <property type="project" value="UniProtKB-SubCell"/>
</dbReference>
<dbReference type="InterPro" id="IPR052175">
    <property type="entry name" value="ComplexI-like_HydComp"/>
</dbReference>
<protein>
    <submittedName>
        <fullName evidence="10">Formate hydrogenlyase subunit 3</fullName>
    </submittedName>
</protein>
<evidence type="ECO:0000256" key="1">
    <source>
        <dbReference type="ARBA" id="ARBA00004651"/>
    </source>
</evidence>
<keyword evidence="3 7" id="KW-0812">Transmembrane</keyword>
<feature type="transmembrane region" description="Helical" evidence="8">
    <location>
        <begin position="258"/>
        <end position="276"/>
    </location>
</feature>
<feature type="transmembrane region" description="Helical" evidence="8">
    <location>
        <begin position="28"/>
        <end position="46"/>
    </location>
</feature>
<name>A0A0M8JP82_9CHLR</name>
<dbReference type="Pfam" id="PF00361">
    <property type="entry name" value="Proton_antipo_M"/>
    <property type="match status" value="1"/>
</dbReference>
<organism evidence="10">
    <name type="scientific">Levilinea saccharolytica</name>
    <dbReference type="NCBI Taxonomy" id="229921"/>
    <lineage>
        <taxon>Bacteria</taxon>
        <taxon>Bacillati</taxon>
        <taxon>Chloroflexota</taxon>
        <taxon>Anaerolineae</taxon>
        <taxon>Anaerolineales</taxon>
        <taxon>Anaerolineaceae</taxon>
        <taxon>Levilinea</taxon>
    </lineage>
</organism>
<evidence type="ECO:0000256" key="3">
    <source>
        <dbReference type="ARBA" id="ARBA00022692"/>
    </source>
</evidence>
<dbReference type="EMBL" id="DF967975">
    <property type="protein sequence ID" value="GAP19021.1"/>
    <property type="molecule type" value="Genomic_DNA"/>
</dbReference>
<dbReference type="PANTHER" id="PTHR42682:SF4">
    <property type="entry name" value="NADH-UBIQUINONE_PLASTOQUINONE"/>
    <property type="match status" value="1"/>
</dbReference>
<feature type="transmembrane region" description="Helical" evidence="8">
    <location>
        <begin position="104"/>
        <end position="121"/>
    </location>
</feature>
<dbReference type="InterPro" id="IPR001750">
    <property type="entry name" value="ND/Mrp_TM"/>
</dbReference>
<reference evidence="11 12" key="2">
    <citation type="submission" date="2015-07" db="EMBL/GenBank/DDBJ databases">
        <title>Genome sequence of Levilinea saccharolytica DSM 16555.</title>
        <authorList>
            <person name="Hemp J."/>
            <person name="Ward L.M."/>
            <person name="Pace L.A."/>
            <person name="Fischer W.W."/>
        </authorList>
    </citation>
    <scope>NUCLEOTIDE SEQUENCE [LARGE SCALE GENOMIC DNA]</scope>
    <source>
        <strain evidence="11 12">KIBI-1</strain>
    </source>
</reference>
<keyword evidence="10" id="KW-0456">Lyase</keyword>
<dbReference type="RefSeq" id="WP_062419330.1">
    <property type="nucleotide sequence ID" value="NZ_BBXZ01000157.1"/>
</dbReference>
<keyword evidence="4 8" id="KW-1133">Transmembrane helix</keyword>
<keyword evidence="6 8" id="KW-0472">Membrane</keyword>
<feature type="transmembrane region" description="Helical" evidence="8">
    <location>
        <begin position="391"/>
        <end position="410"/>
    </location>
</feature>
<keyword evidence="5" id="KW-0560">Oxidoreductase</keyword>
<feature type="transmembrane region" description="Helical" evidence="8">
    <location>
        <begin position="222"/>
        <end position="246"/>
    </location>
</feature>